<feature type="signal peptide" evidence="1">
    <location>
        <begin position="1"/>
        <end position="25"/>
    </location>
</feature>
<dbReference type="EMBL" id="MTKO01000092">
    <property type="protein sequence ID" value="RWX44582.1"/>
    <property type="molecule type" value="Genomic_DNA"/>
</dbReference>
<name>A0A3S3R597_9BACT</name>
<organism evidence="2 3">
    <name type="scientific">Candidatus Electrothrix aarhusensis</name>
    <dbReference type="NCBI Taxonomy" id="1859131"/>
    <lineage>
        <taxon>Bacteria</taxon>
        <taxon>Pseudomonadati</taxon>
        <taxon>Thermodesulfobacteriota</taxon>
        <taxon>Desulfobulbia</taxon>
        <taxon>Desulfobulbales</taxon>
        <taxon>Desulfobulbaceae</taxon>
        <taxon>Candidatus Electrothrix</taxon>
    </lineage>
</organism>
<feature type="chain" id="PRO_5018688878" description="Tc toxin complex TcA C-terminal TcB-binding domain-containing protein" evidence="1">
    <location>
        <begin position="26"/>
        <end position="928"/>
    </location>
</feature>
<keyword evidence="3" id="KW-1185">Reference proteome</keyword>
<gene>
    <name evidence="2" type="ORF">H206_01497</name>
</gene>
<evidence type="ECO:0008006" key="4">
    <source>
        <dbReference type="Google" id="ProtNLM"/>
    </source>
</evidence>
<keyword evidence="1" id="KW-0732">Signal</keyword>
<accession>A0A3S3R597</accession>
<dbReference type="Proteomes" id="UP000287853">
    <property type="component" value="Unassembled WGS sequence"/>
</dbReference>
<evidence type="ECO:0000313" key="2">
    <source>
        <dbReference type="EMBL" id="RWX44582.1"/>
    </source>
</evidence>
<dbReference type="AlphaFoldDB" id="A0A3S3R597"/>
<protein>
    <recommendedName>
        <fullName evidence="4">Tc toxin complex TcA C-terminal TcB-binding domain-containing protein</fullName>
    </recommendedName>
</protein>
<proteinExistence type="predicted"/>
<evidence type="ECO:0000256" key="1">
    <source>
        <dbReference type="SAM" id="SignalP"/>
    </source>
</evidence>
<sequence length="928" mass="104309">MFKRSFVAHLSLVLFLCCLLFTAPAAESHTLIHGDMGTVGGTASSSSYTLQTTSMFPWKQEASTDYWHHLAVTALNNGIDYRDSLLLLGSTPGTDTPQGRMLLDPTLNYEDEGFIAFLDTDQDGWPDSFTLSNDLEESLRTAIATFAYELYIGYPDAETNLRDAIKNLSSIYLMLGDEFLIDALEWRFSSDTLGLEEKIDEQIMLLIKARLCYDSAVNVFINGFSPAVGTALYVSDYFDATLFNLFHLAVERLSTAQREQTAKILVRDMAPGSADDARAQAADVLRPAYTNTYLLTAALGQREGANFLAYGGDRLHNALQSLQNQAAIYTRGLNPLGFDDRYVPMQDFTEVLYPNARASYTTATSSYGAFEAEKRDFDHIVEQLRATHNSLATNMYREKLASLTGLPLNSSFNSFAIAGNELHDCDPDDANFPSCVSSKTSGVLGAKYSRLRDAQLRIDSVELRKENIYAKIEMENKRFNNLLRLEHITFTQQSQALDEYVVKMKDAKTKTKQNTRENGEKTKRYITSYNLVDEPTQFSSEKEKKTLEILSNYKIVHMETEHEVALMHLLHQAAEVDIDLDLAIEMYNSTAQDFDTALVERDNLVYLAKTAEEYYTYNDSQIRDKVVETRILRSEAALNFARDLNTALLRSYLAAKALEYKYLTPLENISLDGGQSLDINDLYRIQTPHDLDVFLNDLSNYDTGCAWGAVSERLYRISLAKDILGLTDDYLESLGALTNSAKEQLRRERVQAFLADKIDADSNDLSFPFSISLADEGIARYSKYNVKIWWGTASPPCDPVEAKGIAVKITTLQPADLEPYVTLKLTGSQTFWNENKEVLEYVPVSKYLNMQSIGTDSSVVTTGSFDAFVYTDPRDVNMNQWSNSFKGRSLASSSWEIVIEDFSSGVDIDWDQVTDITFFMDTMAMTLP</sequence>
<reference evidence="2 3" key="1">
    <citation type="submission" date="2017-01" db="EMBL/GenBank/DDBJ databases">
        <title>The cable genome- insights into the physiology and evolution of filamentous bacteria capable of sulfide oxidation via long distance electron transfer.</title>
        <authorList>
            <person name="Schreiber L."/>
            <person name="Bjerg J.T."/>
            <person name="Boggild A."/>
            <person name="Van De Vossenberg J."/>
            <person name="Meysman F."/>
            <person name="Nielsen L.P."/>
            <person name="Schramm A."/>
            <person name="Kjeldsen K.U."/>
        </authorList>
    </citation>
    <scope>NUCLEOTIDE SEQUENCE [LARGE SCALE GENOMIC DNA]</scope>
    <source>
        <strain evidence="2">MCF</strain>
    </source>
</reference>
<comment type="caution">
    <text evidence="2">The sequence shown here is derived from an EMBL/GenBank/DDBJ whole genome shotgun (WGS) entry which is preliminary data.</text>
</comment>
<evidence type="ECO:0000313" key="3">
    <source>
        <dbReference type="Proteomes" id="UP000287853"/>
    </source>
</evidence>